<keyword evidence="2" id="KW-1185">Reference proteome</keyword>
<dbReference type="InterPro" id="IPR027417">
    <property type="entry name" value="P-loop_NTPase"/>
</dbReference>
<sequence>MGKKQRERQRIASIPDSEERVFIATGKLIEEGFDYARLDTLFLVHPISWKGSLQQ</sequence>
<dbReference type="Gene3D" id="3.40.50.300">
    <property type="entry name" value="P-loop containing nucleotide triphosphate hydrolases"/>
    <property type="match status" value="1"/>
</dbReference>
<dbReference type="EMBL" id="JAQAGZ010000017">
    <property type="protein sequence ID" value="MCZ8515459.1"/>
    <property type="molecule type" value="Genomic_DNA"/>
</dbReference>
<accession>A0ABT4QF30</accession>
<proteinExistence type="predicted"/>
<dbReference type="RefSeq" id="WP_269883980.1">
    <property type="nucleotide sequence ID" value="NZ_JAQAGZ010000017.1"/>
</dbReference>
<comment type="caution">
    <text evidence="1">The sequence shown here is derived from an EMBL/GenBank/DDBJ whole genome shotgun (WGS) entry which is preliminary data.</text>
</comment>
<dbReference type="Proteomes" id="UP001527882">
    <property type="component" value="Unassembled WGS sequence"/>
</dbReference>
<protein>
    <recommendedName>
        <fullName evidence="3">Helicase C-terminal domain-containing protein</fullName>
    </recommendedName>
</protein>
<organism evidence="1 2">
    <name type="scientific">Paenibacillus gyeongsangnamensis</name>
    <dbReference type="NCBI Taxonomy" id="3388067"/>
    <lineage>
        <taxon>Bacteria</taxon>
        <taxon>Bacillati</taxon>
        <taxon>Bacillota</taxon>
        <taxon>Bacilli</taxon>
        <taxon>Bacillales</taxon>
        <taxon>Paenibacillaceae</taxon>
        <taxon>Paenibacillus</taxon>
    </lineage>
</organism>
<evidence type="ECO:0000313" key="1">
    <source>
        <dbReference type="EMBL" id="MCZ8515459.1"/>
    </source>
</evidence>
<reference evidence="1 2" key="1">
    <citation type="submission" date="2022-12" db="EMBL/GenBank/DDBJ databases">
        <title>Draft genome sequence of Paenibacillus sp. dW9.</title>
        <authorList>
            <person name="Choi E.-W."/>
            <person name="Kim D.-U."/>
        </authorList>
    </citation>
    <scope>NUCLEOTIDE SEQUENCE [LARGE SCALE GENOMIC DNA]</scope>
    <source>
        <strain evidence="2">dW9</strain>
    </source>
</reference>
<name>A0ABT4QF30_9BACL</name>
<evidence type="ECO:0000313" key="2">
    <source>
        <dbReference type="Proteomes" id="UP001527882"/>
    </source>
</evidence>
<gene>
    <name evidence="1" type="ORF">O9H85_24240</name>
</gene>
<evidence type="ECO:0008006" key="3">
    <source>
        <dbReference type="Google" id="ProtNLM"/>
    </source>
</evidence>